<proteinExistence type="predicted"/>
<gene>
    <name evidence="2" type="primary">LOC142182046</name>
</gene>
<keyword evidence="1" id="KW-1185">Reference proteome</keyword>
<evidence type="ECO:0000313" key="2">
    <source>
        <dbReference type="RefSeq" id="XP_075112007.1"/>
    </source>
</evidence>
<evidence type="ECO:0000313" key="1">
    <source>
        <dbReference type="Proteomes" id="UP000790787"/>
    </source>
</evidence>
<name>A0AC58UR84_TOBAC</name>
<sequence>MIVKDKFPIPLVDDLMDELKGSCIYSKIDLRAGYHQIRMEKCDIFKTAFRTHLGHYEFKVMPFGLTNAPATFQSLMNHVFKPYLRKFVLVFFYDILVYSSSVVTYALHLRKVMEVLQKEQLYAKLSKCSFGQDKVEYLGHIISGKGVSTDPSKIEAMVSWHVPKNVKALRGFLGLTGYYRRFVKSYGIISRPLTNLLKKNSFQWNAEAEVAFQQLKEAMASDQYWL</sequence>
<dbReference type="Proteomes" id="UP000790787">
    <property type="component" value="Chromosome 6"/>
</dbReference>
<protein>
    <submittedName>
        <fullName evidence="2">Mitochondrial protein AtMg00860</fullName>
    </submittedName>
</protein>
<reference evidence="2" key="2">
    <citation type="submission" date="2025-08" db="UniProtKB">
        <authorList>
            <consortium name="RefSeq"/>
        </authorList>
    </citation>
    <scope>IDENTIFICATION</scope>
    <source>
        <tissue evidence="2">Leaf</tissue>
    </source>
</reference>
<accession>A0AC58UR84</accession>
<dbReference type="RefSeq" id="XP_075112007.1">
    <property type="nucleotide sequence ID" value="XM_075255906.1"/>
</dbReference>
<organism evidence="1 2">
    <name type="scientific">Nicotiana tabacum</name>
    <name type="common">Common tobacco</name>
    <dbReference type="NCBI Taxonomy" id="4097"/>
    <lineage>
        <taxon>Eukaryota</taxon>
        <taxon>Viridiplantae</taxon>
        <taxon>Streptophyta</taxon>
        <taxon>Embryophyta</taxon>
        <taxon>Tracheophyta</taxon>
        <taxon>Spermatophyta</taxon>
        <taxon>Magnoliopsida</taxon>
        <taxon>eudicotyledons</taxon>
        <taxon>Gunneridae</taxon>
        <taxon>Pentapetalae</taxon>
        <taxon>asterids</taxon>
        <taxon>lamiids</taxon>
        <taxon>Solanales</taxon>
        <taxon>Solanaceae</taxon>
        <taxon>Nicotianoideae</taxon>
        <taxon>Nicotianeae</taxon>
        <taxon>Nicotiana</taxon>
    </lineage>
</organism>
<reference evidence="1" key="1">
    <citation type="journal article" date="2014" name="Nat. Commun.">
        <title>The tobacco genome sequence and its comparison with those of tomato and potato.</title>
        <authorList>
            <person name="Sierro N."/>
            <person name="Battey J.N."/>
            <person name="Ouadi S."/>
            <person name="Bakaher N."/>
            <person name="Bovet L."/>
            <person name="Willig A."/>
            <person name="Goepfert S."/>
            <person name="Peitsch M.C."/>
            <person name="Ivanov N.V."/>
        </authorList>
    </citation>
    <scope>NUCLEOTIDE SEQUENCE [LARGE SCALE GENOMIC DNA]</scope>
</reference>